<feature type="transmembrane region" description="Helical" evidence="1">
    <location>
        <begin position="91"/>
        <end position="114"/>
    </location>
</feature>
<gene>
    <name evidence="2" type="ORF">GCM10007392_27920</name>
</gene>
<keyword evidence="3" id="KW-1185">Reference proteome</keyword>
<evidence type="ECO:0000313" key="3">
    <source>
        <dbReference type="Proteomes" id="UP000626148"/>
    </source>
</evidence>
<dbReference type="EMBL" id="BMXR01000006">
    <property type="protein sequence ID" value="GGX58460.1"/>
    <property type="molecule type" value="Genomic_DNA"/>
</dbReference>
<feature type="transmembrane region" description="Helical" evidence="1">
    <location>
        <begin position="62"/>
        <end position="85"/>
    </location>
</feature>
<protein>
    <recommendedName>
        <fullName evidence="4">DUF1269 domain-containing protein</fullName>
    </recommendedName>
</protein>
<keyword evidence="1" id="KW-0472">Membrane</keyword>
<reference evidence="2" key="2">
    <citation type="submission" date="2020-09" db="EMBL/GenBank/DDBJ databases">
        <authorList>
            <person name="Sun Q."/>
            <person name="Kim S."/>
        </authorList>
    </citation>
    <scope>NUCLEOTIDE SEQUENCE</scope>
    <source>
        <strain evidence="2">KCTC 22169</strain>
    </source>
</reference>
<dbReference type="AlphaFoldDB" id="A0A918KDG6"/>
<evidence type="ECO:0000313" key="2">
    <source>
        <dbReference type="EMBL" id="GGX58460.1"/>
    </source>
</evidence>
<accession>A0A918KDG6</accession>
<keyword evidence="1" id="KW-1133">Transmembrane helix</keyword>
<dbReference type="Proteomes" id="UP000626148">
    <property type="component" value="Unassembled WGS sequence"/>
</dbReference>
<evidence type="ECO:0008006" key="4">
    <source>
        <dbReference type="Google" id="ProtNLM"/>
    </source>
</evidence>
<sequence>MKCIYYLSPTLKESAQIADDLHAVGISDWYLHIVSKDESGLRQQHLQTANYIETLDLYHSSVLGGLIGFCGGIVLMMIFSATGVFSENVPWWVYVLFVGVITLFGIWEGGLWGVDTENKKLEPFHDEIQAGKYLILIYTKKEQEQAVRKVMADRHPDADMVAVDTHFVSPFSRLKRV</sequence>
<comment type="caution">
    <text evidence="2">The sequence shown here is derived from an EMBL/GenBank/DDBJ whole genome shotgun (WGS) entry which is preliminary data.</text>
</comment>
<name>A0A918KDG6_9GAMM</name>
<evidence type="ECO:0000256" key="1">
    <source>
        <dbReference type="SAM" id="Phobius"/>
    </source>
</evidence>
<reference evidence="2" key="1">
    <citation type="journal article" date="2014" name="Int. J. Syst. Evol. Microbiol.">
        <title>Complete genome sequence of Corynebacterium casei LMG S-19264T (=DSM 44701T), isolated from a smear-ripened cheese.</title>
        <authorList>
            <consortium name="US DOE Joint Genome Institute (JGI-PGF)"/>
            <person name="Walter F."/>
            <person name="Albersmeier A."/>
            <person name="Kalinowski J."/>
            <person name="Ruckert C."/>
        </authorList>
    </citation>
    <scope>NUCLEOTIDE SEQUENCE</scope>
    <source>
        <strain evidence="2">KCTC 22169</strain>
    </source>
</reference>
<organism evidence="2 3">
    <name type="scientific">Saccharospirillum salsuginis</name>
    <dbReference type="NCBI Taxonomy" id="418750"/>
    <lineage>
        <taxon>Bacteria</taxon>
        <taxon>Pseudomonadati</taxon>
        <taxon>Pseudomonadota</taxon>
        <taxon>Gammaproteobacteria</taxon>
        <taxon>Oceanospirillales</taxon>
        <taxon>Saccharospirillaceae</taxon>
        <taxon>Saccharospirillum</taxon>
    </lineage>
</organism>
<keyword evidence="1" id="KW-0812">Transmembrane</keyword>
<dbReference type="RefSeq" id="WP_189609660.1">
    <property type="nucleotide sequence ID" value="NZ_BMXR01000006.1"/>
</dbReference>
<proteinExistence type="predicted"/>